<proteinExistence type="predicted"/>
<dbReference type="EMBL" id="AVOT02048923">
    <property type="protein sequence ID" value="MBW0544114.1"/>
    <property type="molecule type" value="Genomic_DNA"/>
</dbReference>
<name>A0A9Q3FSB1_9BASI</name>
<dbReference type="SUPFAM" id="SSF56672">
    <property type="entry name" value="DNA/RNA polymerases"/>
    <property type="match status" value="1"/>
</dbReference>
<gene>
    <name evidence="1" type="ORF">O181_083829</name>
</gene>
<protein>
    <submittedName>
        <fullName evidence="1">Uncharacterized protein</fullName>
    </submittedName>
</protein>
<dbReference type="InterPro" id="IPR043128">
    <property type="entry name" value="Rev_trsase/Diguanyl_cyclase"/>
</dbReference>
<dbReference type="Gene3D" id="3.30.70.270">
    <property type="match status" value="1"/>
</dbReference>
<comment type="caution">
    <text evidence="1">The sequence shown here is derived from an EMBL/GenBank/DDBJ whole genome shotgun (WGS) entry which is preliminary data.</text>
</comment>
<organism evidence="1 2">
    <name type="scientific">Austropuccinia psidii MF-1</name>
    <dbReference type="NCBI Taxonomy" id="1389203"/>
    <lineage>
        <taxon>Eukaryota</taxon>
        <taxon>Fungi</taxon>
        <taxon>Dikarya</taxon>
        <taxon>Basidiomycota</taxon>
        <taxon>Pucciniomycotina</taxon>
        <taxon>Pucciniomycetes</taxon>
        <taxon>Pucciniales</taxon>
        <taxon>Sphaerophragmiaceae</taxon>
        <taxon>Austropuccinia</taxon>
    </lineage>
</organism>
<dbReference type="OrthoDB" id="5920460at2759"/>
<dbReference type="Proteomes" id="UP000765509">
    <property type="component" value="Unassembled WGS sequence"/>
</dbReference>
<dbReference type="AlphaFoldDB" id="A0A9Q3FSB1"/>
<accession>A0A9Q3FSB1</accession>
<evidence type="ECO:0000313" key="2">
    <source>
        <dbReference type="Proteomes" id="UP000765509"/>
    </source>
</evidence>
<sequence length="122" mass="13677">MTTRKPLNLIKTLGEIVGHEFDIILNIEKPYPPLLEIHAYTASPKPRGAPEIHVKEPLDLGVIRKVGHNEQVKITTPVIVAWNNGKSIMVGDFRALNTYTALDRYPIPRIQIGLTQISQECT</sequence>
<keyword evidence="2" id="KW-1185">Reference proteome</keyword>
<dbReference type="Gene3D" id="3.10.10.10">
    <property type="entry name" value="HIV Type 1 Reverse Transcriptase, subunit A, domain 1"/>
    <property type="match status" value="1"/>
</dbReference>
<evidence type="ECO:0000313" key="1">
    <source>
        <dbReference type="EMBL" id="MBW0544114.1"/>
    </source>
</evidence>
<dbReference type="InterPro" id="IPR043502">
    <property type="entry name" value="DNA/RNA_pol_sf"/>
</dbReference>
<reference evidence="1" key="1">
    <citation type="submission" date="2021-03" db="EMBL/GenBank/DDBJ databases">
        <title>Draft genome sequence of rust myrtle Austropuccinia psidii MF-1, a brazilian biotype.</title>
        <authorList>
            <person name="Quecine M.C."/>
            <person name="Pachon D.M.R."/>
            <person name="Bonatelli M.L."/>
            <person name="Correr F.H."/>
            <person name="Franceschini L.M."/>
            <person name="Leite T.F."/>
            <person name="Margarido G.R.A."/>
            <person name="Almeida C.A."/>
            <person name="Ferrarezi J.A."/>
            <person name="Labate C.A."/>
        </authorList>
    </citation>
    <scope>NUCLEOTIDE SEQUENCE</scope>
    <source>
        <strain evidence="1">MF-1</strain>
    </source>
</reference>